<sequence>MAHSISSKPPWSDEVIDHFTIQGLDLVSLVEYHGEDLHADIQLRMVAAKKVEMQNHIDRLAAFPFAELDDNEFHRVNQQSSSNEVSENPEEKNAFNLFDSNDFWGIETNDNSGGWGTDAWATDGDTSSCSDDCNSIVDEDISFFESHIDMPDDAGMFEPSSCFGEGECPGGFASIAVEWGDGEYGTNVTSLEKRLKWKFPSAFEMNEKTVAHTEDDMGHYLEAADFLIRQAKRLCDQRLERQKRAFRRMTRLPYTREDLCKSTSVVDWDLVTRNLNTRMAERKTFKRSKLSFEIC</sequence>
<dbReference type="EMBL" id="KI912114">
    <property type="protein sequence ID" value="ETS79697.1"/>
    <property type="molecule type" value="Genomic_DNA"/>
</dbReference>
<evidence type="ECO:0000313" key="2">
    <source>
        <dbReference type="Proteomes" id="UP000030651"/>
    </source>
</evidence>
<dbReference type="GeneID" id="19274563"/>
<gene>
    <name evidence="1" type="ORF">PFICI_09550</name>
</gene>
<keyword evidence="2" id="KW-1185">Reference proteome</keyword>
<evidence type="ECO:0000313" key="1">
    <source>
        <dbReference type="EMBL" id="ETS79697.1"/>
    </source>
</evidence>
<dbReference type="AlphaFoldDB" id="W3X2S3"/>
<dbReference type="RefSeq" id="XP_007836322.1">
    <property type="nucleotide sequence ID" value="XM_007838131.1"/>
</dbReference>
<protein>
    <submittedName>
        <fullName evidence="1">Uncharacterized protein</fullName>
    </submittedName>
</protein>
<dbReference type="InParanoid" id="W3X2S3"/>
<dbReference type="Proteomes" id="UP000030651">
    <property type="component" value="Unassembled WGS sequence"/>
</dbReference>
<dbReference type="OrthoDB" id="4773894at2759"/>
<proteinExistence type="predicted"/>
<reference evidence="2" key="1">
    <citation type="journal article" date="2015" name="BMC Genomics">
        <title>Genomic and transcriptomic analysis of the endophytic fungus Pestalotiopsis fici reveals its lifestyle and high potential for synthesis of natural products.</title>
        <authorList>
            <person name="Wang X."/>
            <person name="Zhang X."/>
            <person name="Liu L."/>
            <person name="Xiang M."/>
            <person name="Wang W."/>
            <person name="Sun X."/>
            <person name="Che Y."/>
            <person name="Guo L."/>
            <person name="Liu G."/>
            <person name="Guo L."/>
            <person name="Wang C."/>
            <person name="Yin W.B."/>
            <person name="Stadler M."/>
            <person name="Zhang X."/>
            <person name="Liu X."/>
        </authorList>
    </citation>
    <scope>NUCLEOTIDE SEQUENCE [LARGE SCALE GENOMIC DNA]</scope>
    <source>
        <strain evidence="2">W106-1 / CGMCC3.15140</strain>
    </source>
</reference>
<accession>W3X2S3</accession>
<dbReference type="HOGENOM" id="CLU_943667_0_0_1"/>
<name>W3X2S3_PESFW</name>
<dbReference type="KEGG" id="pfy:PFICI_09550"/>
<organism evidence="1 2">
    <name type="scientific">Pestalotiopsis fici (strain W106-1 / CGMCC3.15140)</name>
    <dbReference type="NCBI Taxonomy" id="1229662"/>
    <lineage>
        <taxon>Eukaryota</taxon>
        <taxon>Fungi</taxon>
        <taxon>Dikarya</taxon>
        <taxon>Ascomycota</taxon>
        <taxon>Pezizomycotina</taxon>
        <taxon>Sordariomycetes</taxon>
        <taxon>Xylariomycetidae</taxon>
        <taxon>Amphisphaeriales</taxon>
        <taxon>Sporocadaceae</taxon>
        <taxon>Pestalotiopsis</taxon>
    </lineage>
</organism>